<evidence type="ECO:0000313" key="3">
    <source>
        <dbReference type="Proteomes" id="UP001299068"/>
    </source>
</evidence>
<dbReference type="Proteomes" id="UP001299068">
    <property type="component" value="Unassembled WGS sequence"/>
</dbReference>
<evidence type="ECO:0000313" key="2">
    <source>
        <dbReference type="EMBL" id="MBY0755069.1"/>
    </source>
</evidence>
<organism evidence="2 3">
    <name type="scientific">Clostridium sardiniense</name>
    <name type="common">Clostridium absonum</name>
    <dbReference type="NCBI Taxonomy" id="29369"/>
    <lineage>
        <taxon>Bacteria</taxon>
        <taxon>Bacillati</taxon>
        <taxon>Bacillota</taxon>
        <taxon>Clostridia</taxon>
        <taxon>Eubacteriales</taxon>
        <taxon>Clostridiaceae</taxon>
        <taxon>Clostridium</taxon>
    </lineage>
</organism>
<proteinExistence type="predicted"/>
<dbReference type="SUPFAM" id="SSF55729">
    <property type="entry name" value="Acyl-CoA N-acyltransferases (Nat)"/>
    <property type="match status" value="1"/>
</dbReference>
<feature type="domain" description="N-acetyltransferase" evidence="1">
    <location>
        <begin position="2"/>
        <end position="156"/>
    </location>
</feature>
<comment type="caution">
    <text evidence="2">The sequence shown here is derived from an EMBL/GenBank/DDBJ whole genome shotgun (WGS) entry which is preliminary data.</text>
</comment>
<dbReference type="Pfam" id="PF00583">
    <property type="entry name" value="Acetyltransf_1"/>
    <property type="match status" value="1"/>
</dbReference>
<name>A0ABS7KW75_CLOSR</name>
<gene>
    <name evidence="2" type="ORF">K5V21_06330</name>
</gene>
<keyword evidence="3" id="KW-1185">Reference proteome</keyword>
<evidence type="ECO:0000259" key="1">
    <source>
        <dbReference type="PROSITE" id="PS51186"/>
    </source>
</evidence>
<dbReference type="Gene3D" id="3.40.630.30">
    <property type="match status" value="1"/>
</dbReference>
<protein>
    <submittedName>
        <fullName evidence="2">GNAT family N-acetyltransferase</fullName>
    </submittedName>
</protein>
<accession>A0ABS7KW75</accession>
<sequence>MVSLSYLTKDDIEIVVEIYNSNTKFLKEHLDKEEVDKEFIVKELKEMKKMNFDSFKILYNNNVIGICDVRFDSETYLSLLMIDNKLRNNGFGSNVFYEIEKMAKEFNSKSIRIDVVYGYDSNVTEFWIDKGFVIKEKVKFNWDKKSLDAYIMLKYI</sequence>
<dbReference type="RefSeq" id="WP_221860053.1">
    <property type="nucleotide sequence ID" value="NZ_JAIKTU010000004.1"/>
</dbReference>
<dbReference type="EMBL" id="JAIKTU010000004">
    <property type="protein sequence ID" value="MBY0755069.1"/>
    <property type="molecule type" value="Genomic_DNA"/>
</dbReference>
<dbReference type="InterPro" id="IPR016181">
    <property type="entry name" value="Acyl_CoA_acyltransferase"/>
</dbReference>
<reference evidence="2 3" key="1">
    <citation type="journal article" date="2021" name="Cell Host Microbe">
        <title>in vivo commensal control of Clostridioides difficile virulence.</title>
        <authorList>
            <person name="Girinathan B.P."/>
            <person name="Dibenedetto N."/>
            <person name="Worley J.N."/>
            <person name="Peltier J."/>
            <person name="Arrieta-Ortiz M.L."/>
            <person name="Rupa Christinal Immanuel S."/>
            <person name="Lavin R."/>
            <person name="Delaney M.L."/>
            <person name="Cummins C."/>
            <person name="Hoffmann M."/>
            <person name="Luo Y."/>
            <person name="Gonzalez-Escalona N."/>
            <person name="Allard M."/>
            <person name="Onderdonk A.B."/>
            <person name="Gerber G.K."/>
            <person name="Sonenshein A.L."/>
            <person name="Baliga N."/>
            <person name="Dupuy B."/>
            <person name="Bry L."/>
        </authorList>
    </citation>
    <scope>NUCLEOTIDE SEQUENCE [LARGE SCALE GENOMIC DNA]</scope>
    <source>
        <strain evidence="2 3">DSM 599</strain>
    </source>
</reference>
<dbReference type="InterPro" id="IPR000182">
    <property type="entry name" value="GNAT_dom"/>
</dbReference>
<dbReference type="CDD" id="cd04301">
    <property type="entry name" value="NAT_SF"/>
    <property type="match status" value="1"/>
</dbReference>
<dbReference type="PROSITE" id="PS51186">
    <property type="entry name" value="GNAT"/>
    <property type="match status" value="1"/>
</dbReference>